<dbReference type="GO" id="GO:0003682">
    <property type="term" value="F:chromatin binding"/>
    <property type="evidence" value="ECO:0000318"/>
    <property type="project" value="GO_Central"/>
</dbReference>
<dbReference type="PANTHER" id="PTHR35116:SF2">
    <property type="entry name" value="ATP-DEPENDENT HELICASE FAMILY PROTEIN-RELATED"/>
    <property type="match status" value="1"/>
</dbReference>
<dbReference type="Pfam" id="PF00271">
    <property type="entry name" value="Helicase_C"/>
    <property type="match status" value="1"/>
</dbReference>
<dbReference type="CDD" id="cd18793">
    <property type="entry name" value="SF2_C_SNF"/>
    <property type="match status" value="1"/>
</dbReference>
<protein>
    <submittedName>
        <fullName evidence="5">Uncharacterized protein LOC104595051 isoform X1</fullName>
    </submittedName>
</protein>
<dbReference type="InterPro" id="IPR049730">
    <property type="entry name" value="SNF2/RAD54-like_C"/>
</dbReference>
<dbReference type="GO" id="GO:0005634">
    <property type="term" value="C:nucleus"/>
    <property type="evidence" value="ECO:0000318"/>
    <property type="project" value="GO_Central"/>
</dbReference>
<feature type="compositionally biased region" description="Polar residues" evidence="3">
    <location>
        <begin position="220"/>
        <end position="231"/>
    </location>
</feature>
<evidence type="ECO:0000256" key="3">
    <source>
        <dbReference type="SAM" id="MobiDB-lite"/>
    </source>
</evidence>
<evidence type="ECO:0000313" key="5">
    <source>
        <dbReference type="RefSeq" id="XP_019052884.1"/>
    </source>
</evidence>
<dbReference type="InterPro" id="IPR039322">
    <property type="entry name" value="MOM1"/>
</dbReference>
<feature type="compositionally biased region" description="Polar residues" evidence="3">
    <location>
        <begin position="1032"/>
        <end position="1041"/>
    </location>
</feature>
<feature type="region of interest" description="Disordered" evidence="3">
    <location>
        <begin position="173"/>
        <end position="271"/>
    </location>
</feature>
<dbReference type="SUPFAM" id="SSF52540">
    <property type="entry name" value="P-loop containing nucleoside triphosphate hydrolases"/>
    <property type="match status" value="2"/>
</dbReference>
<dbReference type="InterPro" id="IPR001650">
    <property type="entry name" value="Helicase_C-like"/>
</dbReference>
<feature type="compositionally biased region" description="Polar residues" evidence="3">
    <location>
        <begin position="1830"/>
        <end position="1841"/>
    </location>
</feature>
<dbReference type="Proteomes" id="UP000189703">
    <property type="component" value="Unplaced"/>
</dbReference>
<feature type="compositionally biased region" description="Basic and acidic residues" evidence="3">
    <location>
        <begin position="1020"/>
        <end position="1031"/>
    </location>
</feature>
<dbReference type="Gene3D" id="3.40.50.300">
    <property type="entry name" value="P-loop containing nucleotide triphosphate hydrolases"/>
    <property type="match status" value="1"/>
</dbReference>
<dbReference type="GeneID" id="104595051"/>
<feature type="compositionally biased region" description="Basic and acidic residues" evidence="3">
    <location>
        <begin position="81"/>
        <end position="99"/>
    </location>
</feature>
<feature type="compositionally biased region" description="Basic and acidic residues" evidence="3">
    <location>
        <begin position="187"/>
        <end position="210"/>
    </location>
</feature>
<dbReference type="InterPro" id="IPR056882">
    <property type="entry name" value="MOM1_dom"/>
</dbReference>
<dbReference type="InterPro" id="IPR038718">
    <property type="entry name" value="SNF2-like_sf"/>
</dbReference>
<dbReference type="GO" id="GO:0042393">
    <property type="term" value="F:histone binding"/>
    <property type="evidence" value="ECO:0000318"/>
    <property type="project" value="GO_Central"/>
</dbReference>
<dbReference type="GO" id="GO:0006338">
    <property type="term" value="P:chromatin remodeling"/>
    <property type="evidence" value="ECO:0000318"/>
    <property type="project" value="GO_Central"/>
</dbReference>
<evidence type="ECO:0000313" key="4">
    <source>
        <dbReference type="Proteomes" id="UP000189703"/>
    </source>
</evidence>
<name>A0A1U8Q242_NELNU</name>
<feature type="region of interest" description="Disordered" evidence="3">
    <location>
        <begin position="71"/>
        <end position="124"/>
    </location>
</feature>
<dbReference type="STRING" id="4432.A0A1U8Q242"/>
<feature type="region of interest" description="Disordered" evidence="3">
    <location>
        <begin position="1020"/>
        <end position="1041"/>
    </location>
</feature>
<sequence>MVNDIQSHKKIKGCDNNHSGRGDIGASIISDFATTDTSALRRLTKQLPSKKKTVLISAITQKSEGLEKQILPTAPVKRRAERVEKKKMPSPVRKSDGNEKQCSLSSSESKKTRNGFSTLDTKREKKGDRCGKKLLFDVREQSSRSEELTHVSLRKKRLDARSYRALISSQSSLAKELRDGNNIGTRDSIEGKEGAEECTELKGEEQRKQDMAGGGERSTEGSNSGELSSFIQKHKIHPDDEQDSENGDGLAVSKYSHSSLHSSPNGIIGKETVDDAKKDCPAREDLQTSESIESTSEGRLLSADADIGMDEKSGAVKRNAMDMDSDASVAAASKEICSFTADIVSSSPSGGRRGNTIESCSICSKRQRVDLDSRSQVVCSCKQKKKGSSFKLSKFPNGVPPGLDNCHLRYVNRLRECWHKDQNALIIDDQERVIRVVLFILSLQPDVCRPFLIISSSTVLSVWEAQFLHVAPSVNVIVYDGSKDVRKTLRSLKFYKEGGCIMFHVLLSPPDAIIEDLEILECLGWEAIIVDECQQYGVAKHLEQIKMLTTGFRLLISRGQVKDSITEQLNLLSFLDPGTEKVSTDGLKGSNMSKLKERLAQFIAFEHKLNSSKFVEYWVPVQLSNVQLEQYCATLLSNSMLLRSNSKNDIVEALRDILISARKCCDHPYLVDQSLQSLLTKGLPETEYLDIGVKASGKLQLLDCILSAIKDRGLRVLILFQSIGGSGRNSIGDILDDFLRQRFGPDSYERIDSGLLSSKRQTALNLFNKEKGRFIFLLENRACHPSIKLFSVDTVILFGSDWNPFNDLKALQRITIDSQFQQLKVFRLYSSCTMEEKVLILAKQDATLDSNVQNINRNTSHTLLIWGASHLFNQLDEFHGCTTPDSGSNYSSEQLMMNVVGEMLMLLTCNTKNNDTRNCSIIAKVQQSGTAYPRDVYLFGESERQLTDEVPHLFWEKLLEGRKPQWKYTSRPSQRVRKKVQYFDEMSKKPEVPSDENIKKQKVVNNTIDPISLRHCLEDERKGIPGEEEGRTTTQAGDGSQSLLQSTVNTYRKNHVKLALSNIANDISKASEFQWVESEGRKLRNSQNSLHLFLKPEISKLCEILQFPEDVKGMAGRFLEYIMNNHRVSREPATILQAFEISLCWAAASLLKYKIDHSDSLERVKQLLNFNCKEEEVEYVYSKLRVLKKVFSRHTENVEKSNLTRIDTPKTKDIAESLLPVMNSQPAASAQQQLEGDIRESSESNNCFGQEVSLKQGHAFKNANGLIKNEFSNNVELVENIFAERLKRLLQKQQEEVQKFNKIKEKEKAELEKQCQVEAVLTRTINSNLVTRLDKLKRLDQEHSRKMEQFSHHMELQQKNLENLLLAARNEEKRMTAHWLEQAKSGRPMEEISKLPLPNIVLNFEKLEASEKGAPISDPSLEKQYPDGNVPTVVGGGAPSRILESVPDGVDNVCSSMGTVNPAKLSSRMDASTMSGGTVPSEIANNVDRGRISMKTLSLTTQSSGMDASIVPDGVVLSKGLETVPNEVHRDSIPMEKFTSTMQTIGLDVTGMSGGVVPFEVLDTSSNEVGRLSIPVETFTPSMQSIGLNIPVVPGGVLPPEVPEEVDESNIPMEVVNPSLQPSRLDGGMCTVASDRIDLAEVEQHTMASSPNNGEISPLELTEIGTSSDHVMSAQGNTLPSSQVLSVEHPGPPISTSVQVEDLGYFDGKNPPQQVKVPALQPDNVAWPDQSNHNILVTSPSMQLQLSPSTDPTSKHNQLDVTLVTGRCEPGKEGGTSCQQAQLQIEDLAQLPNHSVAQPVTDSSPGSLTGTPVGSIGLPVSDPRSMGTHPESSSCQQTVPSGGSEVHILDTISVVTVSESSSCAPSTVPVIPQVAPPFHHDLLQEELKRIHEEKEQTIKIHKDMKVQLQFQCDKEIEEIRKKYSAQLHNADITFMQREKELVVNYNKVLMNQILAKTLRTIDQQVSGVYSSLFQQLLQLPGLQQVQKPPTDAGPSASSPLQVVHHFWELFSSSPVRSQFNPVVPSTGNLQVGTEPQALATHLQTFRPVTSMSVPNPPSIPHLMPTQNFLGNTATTPAPSSMPGPCTVPSQQSLSNPATTYSVQHLFAPHLLTNPLLTRESHQMEIAGALPIFHNTSMSSLDLLMDIDNSHFTSQPQMLQTHLQSNPTMDMPDTSTLVTASGLQGAAASSCTTDVVCLSDDD</sequence>
<dbReference type="GO" id="GO:0031507">
    <property type="term" value="P:heterochromatin formation"/>
    <property type="evidence" value="ECO:0007669"/>
    <property type="project" value="InterPro"/>
</dbReference>
<gene>
    <name evidence="5" type="primary">LOC104595051</name>
</gene>
<feature type="compositionally biased region" description="Polar residues" evidence="3">
    <location>
        <begin position="1796"/>
        <end position="1812"/>
    </location>
</feature>
<evidence type="ECO:0000256" key="1">
    <source>
        <dbReference type="ARBA" id="ARBA00022801"/>
    </source>
</evidence>
<keyword evidence="1" id="KW-0378">Hydrolase</keyword>
<feature type="compositionally biased region" description="Low complexity" evidence="3">
    <location>
        <begin position="253"/>
        <end position="263"/>
    </location>
</feature>
<dbReference type="eggNOG" id="KOG0384">
    <property type="taxonomic scope" value="Eukaryota"/>
</dbReference>
<reference evidence="5" key="1">
    <citation type="submission" date="2025-08" db="UniProtKB">
        <authorList>
            <consortium name="RefSeq"/>
        </authorList>
    </citation>
    <scope>IDENTIFICATION</scope>
</reference>
<dbReference type="eggNOG" id="KOG0383">
    <property type="taxonomic scope" value="Eukaryota"/>
</dbReference>
<dbReference type="OrthoDB" id="885191at2759"/>
<keyword evidence="2" id="KW-0175">Coiled coil</keyword>
<feature type="region of interest" description="Disordered" evidence="3">
    <location>
        <begin position="1796"/>
        <end position="1842"/>
    </location>
</feature>
<dbReference type="Gene3D" id="6.10.250.1310">
    <property type="match status" value="1"/>
</dbReference>
<organism evidence="4 5">
    <name type="scientific">Nelumbo nucifera</name>
    <name type="common">Sacred lotus</name>
    <dbReference type="NCBI Taxonomy" id="4432"/>
    <lineage>
        <taxon>Eukaryota</taxon>
        <taxon>Viridiplantae</taxon>
        <taxon>Streptophyta</taxon>
        <taxon>Embryophyta</taxon>
        <taxon>Tracheophyta</taxon>
        <taxon>Spermatophyta</taxon>
        <taxon>Magnoliopsida</taxon>
        <taxon>Proteales</taxon>
        <taxon>Nelumbonaceae</taxon>
        <taxon>Nelumbo</taxon>
    </lineage>
</organism>
<dbReference type="GO" id="GO:0003677">
    <property type="term" value="F:DNA binding"/>
    <property type="evidence" value="ECO:0000318"/>
    <property type="project" value="GO_Central"/>
</dbReference>
<accession>A0A1U8Q242</accession>
<evidence type="ECO:0000256" key="2">
    <source>
        <dbReference type="SAM" id="Coils"/>
    </source>
</evidence>
<dbReference type="Pfam" id="PF25029">
    <property type="entry name" value="MOM1"/>
    <property type="match status" value="1"/>
</dbReference>
<dbReference type="RefSeq" id="XP_019052884.1">
    <property type="nucleotide sequence ID" value="XM_019197339.1"/>
</dbReference>
<dbReference type="GO" id="GO:0140658">
    <property type="term" value="F:ATP-dependent chromatin remodeler activity"/>
    <property type="evidence" value="ECO:0000318"/>
    <property type="project" value="GO_Central"/>
</dbReference>
<dbReference type="GO" id="GO:0000785">
    <property type="term" value="C:chromatin"/>
    <property type="evidence" value="ECO:0000318"/>
    <property type="project" value="GO_Central"/>
</dbReference>
<dbReference type="PROSITE" id="PS51194">
    <property type="entry name" value="HELICASE_CTER"/>
    <property type="match status" value="1"/>
</dbReference>
<keyword evidence="4" id="KW-1185">Reference proteome</keyword>
<dbReference type="GO" id="GO:0016887">
    <property type="term" value="F:ATP hydrolysis activity"/>
    <property type="evidence" value="ECO:0000318"/>
    <property type="project" value="GO_Central"/>
</dbReference>
<feature type="coiled-coil region" evidence="2">
    <location>
        <begin position="1283"/>
        <end position="1314"/>
    </location>
</feature>
<dbReference type="OMA" id="HECIMEM"/>
<dbReference type="Gene3D" id="3.40.50.10810">
    <property type="entry name" value="Tandem AAA-ATPase domain"/>
    <property type="match status" value="1"/>
</dbReference>
<feature type="region of interest" description="Disordered" evidence="3">
    <location>
        <begin position="1"/>
        <end position="20"/>
    </location>
</feature>
<dbReference type="InterPro" id="IPR027417">
    <property type="entry name" value="P-loop_NTPase"/>
</dbReference>
<dbReference type="PANTHER" id="PTHR35116">
    <property type="entry name" value="HELICASE PROTEIN MOM1"/>
    <property type="match status" value="1"/>
</dbReference>
<proteinExistence type="predicted"/>